<gene>
    <name evidence="1" type="ORF">So717_07970</name>
</gene>
<reference evidence="1 2" key="1">
    <citation type="submission" date="2019-12" db="EMBL/GenBank/DDBJ databases">
        <title>Roseobacter cerasinus sp. nov., isolated from seawater around aquaculture.</title>
        <authorList>
            <person name="Muramatsu S."/>
            <person name="Takabe Y."/>
            <person name="Mori K."/>
            <person name="Takaichi S."/>
            <person name="Hanada S."/>
        </authorList>
    </citation>
    <scope>NUCLEOTIDE SEQUENCE [LARGE SCALE GENOMIC DNA]</scope>
    <source>
        <strain evidence="1 2">AI77</strain>
    </source>
</reference>
<dbReference type="EMBL" id="BLIV01000002">
    <property type="protein sequence ID" value="GFE49044.1"/>
    <property type="molecule type" value="Genomic_DNA"/>
</dbReference>
<protein>
    <submittedName>
        <fullName evidence="1">Uncharacterized protein</fullName>
    </submittedName>
</protein>
<dbReference type="Proteomes" id="UP000436522">
    <property type="component" value="Unassembled WGS sequence"/>
</dbReference>
<comment type="caution">
    <text evidence="1">The sequence shown here is derived from an EMBL/GenBank/DDBJ whole genome shotgun (WGS) entry which is preliminary data.</text>
</comment>
<dbReference type="InterPro" id="IPR016181">
    <property type="entry name" value="Acyl_CoA_acyltransferase"/>
</dbReference>
<dbReference type="AlphaFoldDB" id="A0A640VN31"/>
<organism evidence="1 2">
    <name type="scientific">Roseobacter cerasinus</name>
    <dbReference type="NCBI Taxonomy" id="2602289"/>
    <lineage>
        <taxon>Bacteria</taxon>
        <taxon>Pseudomonadati</taxon>
        <taxon>Pseudomonadota</taxon>
        <taxon>Alphaproteobacteria</taxon>
        <taxon>Rhodobacterales</taxon>
        <taxon>Roseobacteraceae</taxon>
        <taxon>Roseobacter</taxon>
    </lineage>
</organism>
<dbReference type="SUPFAM" id="SSF55729">
    <property type="entry name" value="Acyl-CoA N-acyltransferases (Nat)"/>
    <property type="match status" value="1"/>
</dbReference>
<proteinExistence type="predicted"/>
<keyword evidence="2" id="KW-1185">Reference proteome</keyword>
<evidence type="ECO:0000313" key="2">
    <source>
        <dbReference type="Proteomes" id="UP000436522"/>
    </source>
</evidence>
<evidence type="ECO:0000313" key="1">
    <source>
        <dbReference type="EMBL" id="GFE49044.1"/>
    </source>
</evidence>
<accession>A0A640VN31</accession>
<name>A0A640VN31_9RHOB</name>
<dbReference type="Gene3D" id="3.40.630.30">
    <property type="match status" value="1"/>
</dbReference>
<sequence length="131" mass="14351">MFGDIPFSDAKFDRAFDKTLTEAEQHLGLTVSLGNRVLGCCYCSIGDYFIGEGARIASVNTICVDQGAANGLLGGKVALRLTKGIEVWARSRRSTHILYHVTSGIKIRQADEFFRKIGMKQIGGSYGVRLF</sequence>